<accession>A0A6G0HV29</accession>
<sequence>MGKCTFNLAWLDDDEMKRWLKPVANNKYQAFCTLCKKTLEFASLGLKALHSHAKSERHQLSVKGLQRVQAITQFCSPSLPGSSSSCDSGCPTPATSSRPSTSSATGTFGSTSTLKAEVLWVLNTVTKHQSYRGNEDISELFQTMFPDSDIAKTFTCGKDKTSYIARFGLAEFIKQDLVSKVTGPYVIMFQASVERGFSVNKEVETDNMHEETMVAHRLVCDYVDLHGGVTKVPLTKELLVSVGAARSRYRVFLDQQRARKEGEARTQKRKLAEDYLTDLKKKRTTVQEVCTCLTTEADKLAEEAEGKSGSKMAQLLSKSNALRRASKDKMTELKKVEEEITIKAEELRYM</sequence>
<dbReference type="Proteomes" id="UP000424527">
    <property type="component" value="Unassembled WGS sequence"/>
</dbReference>
<dbReference type="PANTHER" id="PTHR37162:SF11">
    <property type="match status" value="1"/>
</dbReference>
<proteinExistence type="predicted"/>
<protein>
    <submittedName>
        <fullName evidence="2">Uncharacterized protein</fullName>
    </submittedName>
</protein>
<organism evidence="2 3">
    <name type="scientific">Larimichthys crocea</name>
    <name type="common">Large yellow croaker</name>
    <name type="synonym">Pseudosciaena crocea</name>
    <dbReference type="NCBI Taxonomy" id="215358"/>
    <lineage>
        <taxon>Eukaryota</taxon>
        <taxon>Metazoa</taxon>
        <taxon>Chordata</taxon>
        <taxon>Craniata</taxon>
        <taxon>Vertebrata</taxon>
        <taxon>Euteleostomi</taxon>
        <taxon>Actinopterygii</taxon>
        <taxon>Neopterygii</taxon>
        <taxon>Teleostei</taxon>
        <taxon>Neoteleostei</taxon>
        <taxon>Acanthomorphata</taxon>
        <taxon>Eupercaria</taxon>
        <taxon>Sciaenidae</taxon>
        <taxon>Larimichthys</taxon>
    </lineage>
</organism>
<reference evidence="2 3" key="1">
    <citation type="submission" date="2019-07" db="EMBL/GenBank/DDBJ databases">
        <title>Chromosome genome assembly for large yellow croaker.</title>
        <authorList>
            <person name="Xiao S."/>
        </authorList>
    </citation>
    <scope>NUCLEOTIDE SEQUENCE [LARGE SCALE GENOMIC DNA]</scope>
    <source>
        <strain evidence="2">JMULYC20181020</strain>
        <tissue evidence="2">Muscle</tissue>
    </source>
</reference>
<evidence type="ECO:0000313" key="2">
    <source>
        <dbReference type="EMBL" id="KAE8283045.1"/>
    </source>
</evidence>
<feature type="region of interest" description="Disordered" evidence="1">
    <location>
        <begin position="78"/>
        <end position="108"/>
    </location>
</feature>
<keyword evidence="3" id="KW-1185">Reference proteome</keyword>
<evidence type="ECO:0000256" key="1">
    <source>
        <dbReference type="SAM" id="MobiDB-lite"/>
    </source>
</evidence>
<name>A0A6G0HV29_LARCR</name>
<dbReference type="PANTHER" id="PTHR37162">
    <property type="entry name" value="HAT FAMILY DIMERISATION DOMAINCONTAINING PROTEIN-RELATED"/>
    <property type="match status" value="1"/>
</dbReference>
<gene>
    <name evidence="2" type="ORF">D5F01_LYC18441</name>
</gene>
<dbReference type="EMBL" id="REGW02000018">
    <property type="protein sequence ID" value="KAE8283045.1"/>
    <property type="molecule type" value="Genomic_DNA"/>
</dbReference>
<dbReference type="AlphaFoldDB" id="A0A6G0HV29"/>
<evidence type="ECO:0000313" key="3">
    <source>
        <dbReference type="Proteomes" id="UP000424527"/>
    </source>
</evidence>
<comment type="caution">
    <text evidence="2">The sequence shown here is derived from an EMBL/GenBank/DDBJ whole genome shotgun (WGS) entry which is preliminary data.</text>
</comment>